<proteinExistence type="predicted"/>
<sequence length="131" mass="15165">MEPLQPYTPCVLFSMYFHLLERRRTSFTATCILLADMIHTRSLMKSGLVDRWRTKGYLSMKTLLRLLFVTTQLTRHQHGPLFPNQGFLPVEALISEVEVWGLGGEAARSVQTSYKQREVDLKTFSNWEDSP</sequence>
<reference evidence="1" key="1">
    <citation type="submission" date="2022-08" db="EMBL/GenBank/DDBJ databases">
        <authorList>
            <person name="Gutierrez-Valencia J."/>
        </authorList>
    </citation>
    <scope>NUCLEOTIDE SEQUENCE</scope>
</reference>
<comment type="caution">
    <text evidence="1">The sequence shown here is derived from an EMBL/GenBank/DDBJ whole genome shotgun (WGS) entry which is preliminary data.</text>
</comment>
<protein>
    <submittedName>
        <fullName evidence="1">Uncharacterized protein</fullName>
    </submittedName>
</protein>
<evidence type="ECO:0000313" key="2">
    <source>
        <dbReference type="Proteomes" id="UP001154282"/>
    </source>
</evidence>
<dbReference type="EMBL" id="CAMGYJ010000002">
    <property type="protein sequence ID" value="CAI0382786.1"/>
    <property type="molecule type" value="Genomic_DNA"/>
</dbReference>
<organism evidence="1 2">
    <name type="scientific">Linum tenue</name>
    <dbReference type="NCBI Taxonomy" id="586396"/>
    <lineage>
        <taxon>Eukaryota</taxon>
        <taxon>Viridiplantae</taxon>
        <taxon>Streptophyta</taxon>
        <taxon>Embryophyta</taxon>
        <taxon>Tracheophyta</taxon>
        <taxon>Spermatophyta</taxon>
        <taxon>Magnoliopsida</taxon>
        <taxon>eudicotyledons</taxon>
        <taxon>Gunneridae</taxon>
        <taxon>Pentapetalae</taxon>
        <taxon>rosids</taxon>
        <taxon>fabids</taxon>
        <taxon>Malpighiales</taxon>
        <taxon>Linaceae</taxon>
        <taxon>Linum</taxon>
    </lineage>
</organism>
<evidence type="ECO:0000313" key="1">
    <source>
        <dbReference type="EMBL" id="CAI0382786.1"/>
    </source>
</evidence>
<dbReference type="Proteomes" id="UP001154282">
    <property type="component" value="Unassembled WGS sequence"/>
</dbReference>
<dbReference type="AlphaFoldDB" id="A0AAV0HBX0"/>
<gene>
    <name evidence="1" type="ORF">LITE_LOCUS3707</name>
</gene>
<name>A0AAV0HBX0_9ROSI</name>
<accession>A0AAV0HBX0</accession>
<keyword evidence="2" id="KW-1185">Reference proteome</keyword>